<reference evidence="2" key="1">
    <citation type="journal article" date="2023" name="Science">
        <title>Genome structures resolve the early diversification of teleost fishes.</title>
        <authorList>
            <person name="Parey E."/>
            <person name="Louis A."/>
            <person name="Montfort J."/>
            <person name="Bouchez O."/>
            <person name="Roques C."/>
            <person name="Iampietro C."/>
            <person name="Lluch J."/>
            <person name="Castinel A."/>
            <person name="Donnadieu C."/>
            <person name="Desvignes T."/>
            <person name="Floi Bucao C."/>
            <person name="Jouanno E."/>
            <person name="Wen M."/>
            <person name="Mejri S."/>
            <person name="Dirks R."/>
            <person name="Jansen H."/>
            <person name="Henkel C."/>
            <person name="Chen W.J."/>
            <person name="Zahm M."/>
            <person name="Cabau C."/>
            <person name="Klopp C."/>
            <person name="Thompson A.W."/>
            <person name="Robinson-Rechavi M."/>
            <person name="Braasch I."/>
            <person name="Lecointre G."/>
            <person name="Bobe J."/>
            <person name="Postlethwait J.H."/>
            <person name="Berthelot C."/>
            <person name="Roest Crollius H."/>
            <person name="Guiguen Y."/>
        </authorList>
    </citation>
    <scope>NUCLEOTIDE SEQUENCE</scope>
    <source>
        <strain evidence="2">NC1722</strain>
    </source>
</reference>
<dbReference type="EMBL" id="JAINUG010000203">
    <property type="protein sequence ID" value="KAJ8387915.1"/>
    <property type="molecule type" value="Genomic_DNA"/>
</dbReference>
<proteinExistence type="predicted"/>
<sequence>MGCRVTALAGGLMRQAMRRETRAAPRPSAGRRVPAHPAGPEVSGEVCVRPLLHTPCALGAGAGKTTGHLAGASPRAAQSIPPHFLSIC</sequence>
<organism evidence="2 3">
    <name type="scientific">Aldrovandia affinis</name>
    <dbReference type="NCBI Taxonomy" id="143900"/>
    <lineage>
        <taxon>Eukaryota</taxon>
        <taxon>Metazoa</taxon>
        <taxon>Chordata</taxon>
        <taxon>Craniata</taxon>
        <taxon>Vertebrata</taxon>
        <taxon>Euteleostomi</taxon>
        <taxon>Actinopterygii</taxon>
        <taxon>Neopterygii</taxon>
        <taxon>Teleostei</taxon>
        <taxon>Notacanthiformes</taxon>
        <taxon>Halosauridae</taxon>
        <taxon>Aldrovandia</taxon>
    </lineage>
</organism>
<keyword evidence="3" id="KW-1185">Reference proteome</keyword>
<comment type="caution">
    <text evidence="2">The sequence shown here is derived from an EMBL/GenBank/DDBJ whole genome shotgun (WGS) entry which is preliminary data.</text>
</comment>
<name>A0AAD7W925_9TELE</name>
<gene>
    <name evidence="2" type="ORF">AAFF_G00148490</name>
</gene>
<feature type="region of interest" description="Disordered" evidence="1">
    <location>
        <begin position="18"/>
        <end position="40"/>
    </location>
</feature>
<dbReference type="AlphaFoldDB" id="A0AAD7W925"/>
<accession>A0AAD7W925</accession>
<evidence type="ECO:0000256" key="1">
    <source>
        <dbReference type="SAM" id="MobiDB-lite"/>
    </source>
</evidence>
<protein>
    <submittedName>
        <fullName evidence="2">Uncharacterized protein</fullName>
    </submittedName>
</protein>
<evidence type="ECO:0000313" key="2">
    <source>
        <dbReference type="EMBL" id="KAJ8387915.1"/>
    </source>
</evidence>
<evidence type="ECO:0000313" key="3">
    <source>
        <dbReference type="Proteomes" id="UP001221898"/>
    </source>
</evidence>
<dbReference type="Proteomes" id="UP001221898">
    <property type="component" value="Unassembled WGS sequence"/>
</dbReference>